<dbReference type="NCBIfam" id="TIGR00254">
    <property type="entry name" value="GGDEF"/>
    <property type="match status" value="1"/>
</dbReference>
<dbReference type="PANTHER" id="PTHR46663">
    <property type="entry name" value="DIGUANYLATE CYCLASE DGCT-RELATED"/>
    <property type="match status" value="1"/>
</dbReference>
<feature type="domain" description="GGDEF" evidence="1">
    <location>
        <begin position="429"/>
        <end position="562"/>
    </location>
</feature>
<dbReference type="NCBIfam" id="TIGR00229">
    <property type="entry name" value="sensory_box"/>
    <property type="match status" value="1"/>
</dbReference>
<dbReference type="Gene3D" id="3.30.450.20">
    <property type="entry name" value="PAS domain"/>
    <property type="match status" value="1"/>
</dbReference>
<dbReference type="EMBL" id="BLVP01000008">
    <property type="protein sequence ID" value="GFM37288.1"/>
    <property type="molecule type" value="Genomic_DNA"/>
</dbReference>
<dbReference type="InterPro" id="IPR035965">
    <property type="entry name" value="PAS-like_dom_sf"/>
</dbReference>
<name>A0A7J0BUE7_9BACT</name>
<dbReference type="InterPro" id="IPR043128">
    <property type="entry name" value="Rev_trsase/Diguanyl_cyclase"/>
</dbReference>
<dbReference type="CDD" id="cd02205">
    <property type="entry name" value="CBS_pair_SF"/>
    <property type="match status" value="1"/>
</dbReference>
<proteinExistence type="predicted"/>
<dbReference type="Pfam" id="PF00990">
    <property type="entry name" value="GGDEF"/>
    <property type="match status" value="1"/>
</dbReference>
<evidence type="ECO:0000313" key="3">
    <source>
        <dbReference type="Proteomes" id="UP000503820"/>
    </source>
</evidence>
<sequence length="562" mass="61304">MAGTRLFADVPMKPLPEVALEDGFQKVTSALRQSGTFSIPVRTGEGHLAGLSVRSLLDALDDRLSAVPAEVCSHVVRVRSSDLVDSFFSPEAFKADQVYVIEGEEGTLGFITAVELMSWVLRGITGLARDVADAARHVVLGASQTVYQAHKSLFESQRQTILVVDDAMRPVGMFNDKDISVLIEKGCDVWNTLLGEVAGPVVQIGGGVPLEQVCVRFMTSALECMVVTGEDGRAEGLLWRDAVMPELFGRVGAGVSDFPPCGSAEEGQKALQADFLERLLSCSFKSGIVGTDEYLNIIYFNSAARSLLGCTEKLSLGSQVWVITEACNISRDELTNALNGVRDGGEQTINSWRMEGGVKHFLQCRVNRVPSAKHLAGYVISIQDVTSQRNAEAAILKLAYYDRLTQLPNRLLFEERLQQEVRRCRRSRSKFAIMMVDLDGFKKVNDGLGHLLGDELLRQVGARLGENVRDSDTVARFGGDEFVFLLPEVEDYAAALRIATKVQQVVSAPYDLSGTEVTVFGSVGIAVYPDDSADTEALLQLADERMFINKRTGELVMVPLPG</sequence>
<dbReference type="InterPro" id="IPR052163">
    <property type="entry name" value="DGC-Regulatory_Protein"/>
</dbReference>
<evidence type="ECO:0000313" key="2">
    <source>
        <dbReference type="EMBL" id="GFM37288.1"/>
    </source>
</evidence>
<dbReference type="InterPro" id="IPR046342">
    <property type="entry name" value="CBS_dom_sf"/>
</dbReference>
<dbReference type="Gene3D" id="3.30.70.270">
    <property type="match status" value="1"/>
</dbReference>
<dbReference type="InterPro" id="IPR000014">
    <property type="entry name" value="PAS"/>
</dbReference>
<reference evidence="2 3" key="1">
    <citation type="submission" date="2020-05" db="EMBL/GenBank/DDBJ databases">
        <title>Draft genome sequence of Desulfovibrio psychrotolerans JS1T.</title>
        <authorList>
            <person name="Ueno A."/>
            <person name="Tamazawa S."/>
            <person name="Tamamura S."/>
            <person name="Murakami T."/>
            <person name="Kiyama T."/>
            <person name="Inomata H."/>
            <person name="Amano Y."/>
            <person name="Miyakawa K."/>
            <person name="Tamaki H."/>
            <person name="Naganuma T."/>
            <person name="Kaneko K."/>
        </authorList>
    </citation>
    <scope>NUCLEOTIDE SEQUENCE [LARGE SCALE GENOMIC DNA]</scope>
    <source>
        <strain evidence="2 3">JS1</strain>
    </source>
</reference>
<comment type="caution">
    <text evidence="2">The sequence shown here is derived from an EMBL/GenBank/DDBJ whole genome shotgun (WGS) entry which is preliminary data.</text>
</comment>
<accession>A0A7J0BUE7</accession>
<dbReference type="AlphaFoldDB" id="A0A7J0BUE7"/>
<dbReference type="InterPro" id="IPR029787">
    <property type="entry name" value="Nucleotide_cyclase"/>
</dbReference>
<dbReference type="SUPFAM" id="SSF54631">
    <property type="entry name" value="CBS-domain pair"/>
    <property type="match status" value="1"/>
</dbReference>
<organism evidence="2 3">
    <name type="scientific">Desulfovibrio psychrotolerans</name>
    <dbReference type="NCBI Taxonomy" id="415242"/>
    <lineage>
        <taxon>Bacteria</taxon>
        <taxon>Pseudomonadati</taxon>
        <taxon>Thermodesulfobacteriota</taxon>
        <taxon>Desulfovibrionia</taxon>
        <taxon>Desulfovibrionales</taxon>
        <taxon>Desulfovibrionaceae</taxon>
        <taxon>Desulfovibrio</taxon>
    </lineage>
</organism>
<dbReference type="PANTHER" id="PTHR46663:SF2">
    <property type="entry name" value="GGDEF DOMAIN-CONTAINING PROTEIN"/>
    <property type="match status" value="1"/>
</dbReference>
<protein>
    <recommendedName>
        <fullName evidence="1">GGDEF domain-containing protein</fullName>
    </recommendedName>
</protein>
<dbReference type="GO" id="GO:0003824">
    <property type="term" value="F:catalytic activity"/>
    <property type="evidence" value="ECO:0007669"/>
    <property type="project" value="UniProtKB-ARBA"/>
</dbReference>
<dbReference type="SUPFAM" id="SSF55073">
    <property type="entry name" value="Nucleotide cyclase"/>
    <property type="match status" value="1"/>
</dbReference>
<dbReference type="CDD" id="cd01949">
    <property type="entry name" value="GGDEF"/>
    <property type="match status" value="1"/>
</dbReference>
<evidence type="ECO:0000259" key="1">
    <source>
        <dbReference type="PROSITE" id="PS50887"/>
    </source>
</evidence>
<dbReference type="Proteomes" id="UP000503820">
    <property type="component" value="Unassembled WGS sequence"/>
</dbReference>
<keyword evidence="3" id="KW-1185">Reference proteome</keyword>
<dbReference type="PROSITE" id="PS50887">
    <property type="entry name" value="GGDEF"/>
    <property type="match status" value="1"/>
</dbReference>
<dbReference type="Gene3D" id="3.10.580.10">
    <property type="entry name" value="CBS-domain"/>
    <property type="match status" value="1"/>
</dbReference>
<gene>
    <name evidence="2" type="ORF">DSM19430T_19720</name>
</gene>
<dbReference type="SMART" id="SM00267">
    <property type="entry name" value="GGDEF"/>
    <property type="match status" value="1"/>
</dbReference>
<dbReference type="InterPro" id="IPR000160">
    <property type="entry name" value="GGDEF_dom"/>
</dbReference>
<dbReference type="SUPFAM" id="SSF55785">
    <property type="entry name" value="PYP-like sensor domain (PAS domain)"/>
    <property type="match status" value="1"/>
</dbReference>
<dbReference type="FunFam" id="3.30.70.270:FF:000001">
    <property type="entry name" value="Diguanylate cyclase domain protein"/>
    <property type="match status" value="1"/>
</dbReference>